<dbReference type="GO" id="GO:0004523">
    <property type="term" value="F:RNA-DNA hybrid ribonuclease activity"/>
    <property type="evidence" value="ECO:0007669"/>
    <property type="project" value="InterPro"/>
</dbReference>
<evidence type="ECO:0000313" key="3">
    <source>
        <dbReference type="Proteomes" id="UP000887159"/>
    </source>
</evidence>
<reference evidence="2" key="1">
    <citation type="submission" date="2020-08" db="EMBL/GenBank/DDBJ databases">
        <title>Multicomponent nature underlies the extraordinary mechanical properties of spider dragline silk.</title>
        <authorList>
            <person name="Kono N."/>
            <person name="Nakamura H."/>
            <person name="Mori M."/>
            <person name="Yoshida Y."/>
            <person name="Ohtoshi R."/>
            <person name="Malay A.D."/>
            <person name="Moran D.A.P."/>
            <person name="Tomita M."/>
            <person name="Numata K."/>
            <person name="Arakawa K."/>
        </authorList>
    </citation>
    <scope>NUCLEOTIDE SEQUENCE</scope>
</reference>
<dbReference type="AlphaFoldDB" id="A0A8X6W8Y5"/>
<dbReference type="Pfam" id="PF00075">
    <property type="entry name" value="RNase_H"/>
    <property type="match status" value="1"/>
</dbReference>
<keyword evidence="3" id="KW-1185">Reference proteome</keyword>
<dbReference type="CDD" id="cd09276">
    <property type="entry name" value="Rnase_HI_RT_non_LTR"/>
    <property type="match status" value="1"/>
</dbReference>
<name>A0A8X6W8Y5_TRICX</name>
<organism evidence="2 3">
    <name type="scientific">Trichonephila clavipes</name>
    <name type="common">Golden silk orbweaver</name>
    <name type="synonym">Nephila clavipes</name>
    <dbReference type="NCBI Taxonomy" id="2585209"/>
    <lineage>
        <taxon>Eukaryota</taxon>
        <taxon>Metazoa</taxon>
        <taxon>Ecdysozoa</taxon>
        <taxon>Arthropoda</taxon>
        <taxon>Chelicerata</taxon>
        <taxon>Arachnida</taxon>
        <taxon>Araneae</taxon>
        <taxon>Araneomorphae</taxon>
        <taxon>Entelegynae</taxon>
        <taxon>Araneoidea</taxon>
        <taxon>Nephilidae</taxon>
        <taxon>Trichonephila</taxon>
    </lineage>
</organism>
<protein>
    <submittedName>
        <fullName evidence="2">RNase H domain-containing protein</fullName>
    </submittedName>
</protein>
<evidence type="ECO:0000313" key="2">
    <source>
        <dbReference type="EMBL" id="GFY30325.1"/>
    </source>
</evidence>
<feature type="domain" description="RNase H type-1" evidence="1">
    <location>
        <begin position="65"/>
        <end position="169"/>
    </location>
</feature>
<evidence type="ECO:0000259" key="1">
    <source>
        <dbReference type="PROSITE" id="PS50879"/>
    </source>
</evidence>
<dbReference type="Proteomes" id="UP000887159">
    <property type="component" value="Unassembled WGS sequence"/>
</dbReference>
<gene>
    <name evidence="2" type="primary">NCL1_14626</name>
    <name evidence="2" type="ORF">TNCV_4065761</name>
</gene>
<dbReference type="SUPFAM" id="SSF53098">
    <property type="entry name" value="Ribonuclease H-like"/>
    <property type="match status" value="1"/>
</dbReference>
<sequence>MWTGGIKVEYPYTSSVTKPTESPLLGDGNPTPDMSFIYPFNLYLENILLQKWSRGELSHPEYLKISNHIKLRNSDGCSICRSELIAIDKGLKDALLILSLNSIWILSDNRSAIEHLSNWHKKGDNTGVAILEKLNYLNSSREIHLQWVPSHVNIAGNETANSLAKDGAAQHTINSATLIYSELHFTYINNKQSTVPPAHH</sequence>
<comment type="caution">
    <text evidence="2">The sequence shown here is derived from an EMBL/GenBank/DDBJ whole genome shotgun (WGS) entry which is preliminary data.</text>
</comment>
<accession>A0A8X6W8Y5</accession>
<dbReference type="InterPro" id="IPR002156">
    <property type="entry name" value="RNaseH_domain"/>
</dbReference>
<dbReference type="Gene3D" id="3.30.420.10">
    <property type="entry name" value="Ribonuclease H-like superfamily/Ribonuclease H"/>
    <property type="match status" value="1"/>
</dbReference>
<dbReference type="PROSITE" id="PS50879">
    <property type="entry name" value="RNASE_H_1"/>
    <property type="match status" value="1"/>
</dbReference>
<dbReference type="InterPro" id="IPR036397">
    <property type="entry name" value="RNaseH_sf"/>
</dbReference>
<proteinExistence type="predicted"/>
<dbReference type="GO" id="GO:0003676">
    <property type="term" value="F:nucleic acid binding"/>
    <property type="evidence" value="ECO:0007669"/>
    <property type="project" value="InterPro"/>
</dbReference>
<dbReference type="InterPro" id="IPR012337">
    <property type="entry name" value="RNaseH-like_sf"/>
</dbReference>
<dbReference type="EMBL" id="BMAU01021392">
    <property type="protein sequence ID" value="GFY30325.1"/>
    <property type="molecule type" value="Genomic_DNA"/>
</dbReference>